<feature type="active site" description="Proton acceptor" evidence="6">
    <location>
        <position position="67"/>
    </location>
</feature>
<comment type="function">
    <text evidence="6">Involved in the regulation of the intracellular balance of NAD and NADP, and is a key enzyme in the biosynthesis of NADP. Catalyzes specifically the phosphorylation on 2'-hydroxyl of the adenosine moiety of NAD to yield NADP.</text>
</comment>
<evidence type="ECO:0000256" key="6">
    <source>
        <dbReference type="HAMAP-Rule" id="MF_00361"/>
    </source>
</evidence>
<evidence type="ECO:0000313" key="8">
    <source>
        <dbReference type="Proteomes" id="UP000010808"/>
    </source>
</evidence>
<dbReference type="AlphaFoldDB" id="L0RCT3"/>
<feature type="binding site" evidence="6">
    <location>
        <begin position="67"/>
        <end position="68"/>
    </location>
    <ligand>
        <name>NAD(+)</name>
        <dbReference type="ChEBI" id="CHEBI:57540"/>
    </ligand>
</feature>
<dbReference type="STRING" id="1121451.DESAM_21718"/>
<dbReference type="KEGG" id="dhy:DESAM_21718"/>
<dbReference type="PANTHER" id="PTHR20275">
    <property type="entry name" value="NAD KINASE"/>
    <property type="match status" value="1"/>
</dbReference>
<feature type="binding site" evidence="6">
    <location>
        <position position="169"/>
    </location>
    <ligand>
        <name>NAD(+)</name>
        <dbReference type="ChEBI" id="CHEBI:57540"/>
    </ligand>
</feature>
<dbReference type="Gene3D" id="3.40.50.10330">
    <property type="entry name" value="Probable inorganic polyphosphate/atp-NAD kinase, domain 1"/>
    <property type="match status" value="1"/>
</dbReference>
<keyword evidence="6" id="KW-0963">Cytoplasm</keyword>
<dbReference type="Gene3D" id="2.60.200.30">
    <property type="entry name" value="Probable inorganic polyphosphate/atp-NAD kinase, domain 2"/>
    <property type="match status" value="1"/>
</dbReference>
<dbReference type="HOGENOM" id="CLU_008831_0_0_7"/>
<dbReference type="GO" id="GO:0006741">
    <property type="term" value="P:NADP+ biosynthetic process"/>
    <property type="evidence" value="ECO:0007669"/>
    <property type="project" value="UniProtKB-UniRule"/>
</dbReference>
<evidence type="ECO:0000256" key="2">
    <source>
        <dbReference type="ARBA" id="ARBA00022777"/>
    </source>
</evidence>
<dbReference type="GO" id="GO:0051287">
    <property type="term" value="F:NAD binding"/>
    <property type="evidence" value="ECO:0007669"/>
    <property type="project" value="UniProtKB-ARBA"/>
</dbReference>
<accession>L0RCT3</accession>
<comment type="similarity">
    <text evidence="6">Belongs to the NAD kinase family.</text>
</comment>
<comment type="cofactor">
    <cofactor evidence="6">
        <name>a divalent metal cation</name>
        <dbReference type="ChEBI" id="CHEBI:60240"/>
    </cofactor>
</comment>
<dbReference type="GO" id="GO:0005737">
    <property type="term" value="C:cytoplasm"/>
    <property type="evidence" value="ECO:0007669"/>
    <property type="project" value="UniProtKB-SubCell"/>
</dbReference>
<feature type="binding site" evidence="6">
    <location>
        <begin position="182"/>
        <end position="187"/>
    </location>
    <ligand>
        <name>NAD(+)</name>
        <dbReference type="ChEBI" id="CHEBI:57540"/>
    </ligand>
</feature>
<dbReference type="PANTHER" id="PTHR20275:SF0">
    <property type="entry name" value="NAD KINASE"/>
    <property type="match status" value="1"/>
</dbReference>
<evidence type="ECO:0000256" key="1">
    <source>
        <dbReference type="ARBA" id="ARBA00022679"/>
    </source>
</evidence>
<dbReference type="OrthoDB" id="9774737at2"/>
<comment type="catalytic activity">
    <reaction evidence="5 6">
        <text>NAD(+) + ATP = ADP + NADP(+) + H(+)</text>
        <dbReference type="Rhea" id="RHEA:18629"/>
        <dbReference type="ChEBI" id="CHEBI:15378"/>
        <dbReference type="ChEBI" id="CHEBI:30616"/>
        <dbReference type="ChEBI" id="CHEBI:57540"/>
        <dbReference type="ChEBI" id="CHEBI:58349"/>
        <dbReference type="ChEBI" id="CHEBI:456216"/>
        <dbReference type="EC" id="2.7.1.23"/>
    </reaction>
</comment>
<dbReference type="Pfam" id="PF01513">
    <property type="entry name" value="NAD_kinase"/>
    <property type="match status" value="1"/>
</dbReference>
<keyword evidence="3 6" id="KW-0521">NADP</keyword>
<proteinExistence type="inferred from homology"/>
<evidence type="ECO:0000256" key="4">
    <source>
        <dbReference type="ARBA" id="ARBA00023027"/>
    </source>
</evidence>
<dbReference type="InterPro" id="IPR016064">
    <property type="entry name" value="NAD/diacylglycerol_kinase_sf"/>
</dbReference>
<comment type="subcellular location">
    <subcellularLocation>
        <location evidence="6">Cytoplasm</location>
    </subcellularLocation>
</comment>
<keyword evidence="8" id="KW-1185">Reference proteome</keyword>
<feature type="binding site" evidence="6">
    <location>
        <position position="152"/>
    </location>
    <ligand>
        <name>NAD(+)</name>
        <dbReference type="ChEBI" id="CHEBI:57540"/>
    </ligand>
</feature>
<organism evidence="7 8">
    <name type="scientific">Maridesulfovibrio hydrothermalis AM13 = DSM 14728</name>
    <dbReference type="NCBI Taxonomy" id="1121451"/>
    <lineage>
        <taxon>Bacteria</taxon>
        <taxon>Pseudomonadati</taxon>
        <taxon>Thermodesulfobacteriota</taxon>
        <taxon>Desulfovibrionia</taxon>
        <taxon>Desulfovibrionales</taxon>
        <taxon>Desulfovibrionaceae</taxon>
        <taxon>Maridesulfovibrio</taxon>
    </lineage>
</organism>
<keyword evidence="2 6" id="KW-0418">Kinase</keyword>
<gene>
    <name evidence="6" type="primary">nadK</name>
    <name evidence="7" type="synonym">ppnK</name>
    <name evidence="7" type="ORF">DESAM_21718</name>
</gene>
<dbReference type="EMBL" id="FO203522">
    <property type="protein sequence ID" value="CCO23995.1"/>
    <property type="molecule type" value="Genomic_DNA"/>
</dbReference>
<keyword evidence="6" id="KW-0067">ATP-binding</keyword>
<feature type="binding site" evidence="6">
    <location>
        <begin position="141"/>
        <end position="142"/>
    </location>
    <ligand>
        <name>NAD(+)</name>
        <dbReference type="ChEBI" id="CHEBI:57540"/>
    </ligand>
</feature>
<dbReference type="InterPro" id="IPR017437">
    <property type="entry name" value="ATP-NAD_kinase_PpnK-typ_C"/>
</dbReference>
<name>L0RCT3_9BACT</name>
<sequence length="283" mass="30767">MSDSQGSVLIVTKSGGGAATELGNEISGWLSARGVRSITVEHPFPPARVNVSEYRENCKLVLVLGGDGTFISTAGVVIDWEVPVLGINHGRVGFLAEVVPEEWETALERFFSNELDISRRTAFEYEIQRGNGIVARGVAVNDLVISRGAVARIISLDISQKGQCIENIRADGLIIATPTGSTAYNVSAGGPLVHPELSVMCITPVCPFLNGIRPMVLPAERQLSIDIAESSGDVYITEDGRVPYPLNKGYRVTIKRHKKDLMLARIRSNTFFQKLRSKGFLTE</sequence>
<feature type="binding site" evidence="6">
    <location>
        <position position="171"/>
    </location>
    <ligand>
        <name>NAD(+)</name>
        <dbReference type="ChEBI" id="CHEBI:57540"/>
    </ligand>
</feature>
<dbReference type="SUPFAM" id="SSF111331">
    <property type="entry name" value="NAD kinase/diacylglycerol kinase-like"/>
    <property type="match status" value="1"/>
</dbReference>
<evidence type="ECO:0000256" key="3">
    <source>
        <dbReference type="ARBA" id="ARBA00022857"/>
    </source>
</evidence>
<dbReference type="GO" id="GO:0005524">
    <property type="term" value="F:ATP binding"/>
    <property type="evidence" value="ECO:0007669"/>
    <property type="project" value="UniProtKB-KW"/>
</dbReference>
<keyword evidence="6" id="KW-0547">Nucleotide-binding</keyword>
<evidence type="ECO:0000256" key="5">
    <source>
        <dbReference type="ARBA" id="ARBA00047925"/>
    </source>
</evidence>
<dbReference type="InterPro" id="IPR002504">
    <property type="entry name" value="NADK"/>
</dbReference>
<dbReference type="eggNOG" id="COG0061">
    <property type="taxonomic scope" value="Bacteria"/>
</dbReference>
<dbReference type="Pfam" id="PF20143">
    <property type="entry name" value="NAD_kinase_C"/>
    <property type="match status" value="1"/>
</dbReference>
<dbReference type="InterPro" id="IPR017438">
    <property type="entry name" value="ATP-NAD_kinase_N"/>
</dbReference>
<dbReference type="GO" id="GO:0003951">
    <property type="term" value="F:NAD+ kinase activity"/>
    <property type="evidence" value="ECO:0007669"/>
    <property type="project" value="UniProtKB-UniRule"/>
</dbReference>
<dbReference type="HAMAP" id="MF_00361">
    <property type="entry name" value="NAD_kinase"/>
    <property type="match status" value="1"/>
</dbReference>
<dbReference type="EC" id="2.7.1.23" evidence="6"/>
<protein>
    <recommendedName>
        <fullName evidence="6">NAD kinase</fullName>
        <ecNumber evidence="6">2.7.1.23</ecNumber>
    </recommendedName>
    <alternativeName>
        <fullName evidence="6">ATP-dependent NAD kinase</fullName>
    </alternativeName>
</protein>
<evidence type="ECO:0000313" key="7">
    <source>
        <dbReference type="EMBL" id="CCO23995.1"/>
    </source>
</evidence>
<dbReference type="RefSeq" id="WP_015336598.1">
    <property type="nucleotide sequence ID" value="NC_020055.1"/>
</dbReference>
<dbReference type="GO" id="GO:0019674">
    <property type="term" value="P:NAD+ metabolic process"/>
    <property type="evidence" value="ECO:0007669"/>
    <property type="project" value="InterPro"/>
</dbReference>
<keyword evidence="4 6" id="KW-0520">NAD</keyword>
<comment type="caution">
    <text evidence="6">Lacks conserved residue(s) required for the propagation of feature annotation.</text>
</comment>
<dbReference type="PATRIC" id="fig|1121451.3.peg.1959"/>
<dbReference type="Proteomes" id="UP000010808">
    <property type="component" value="Chromosome"/>
</dbReference>
<dbReference type="GO" id="GO:0046872">
    <property type="term" value="F:metal ion binding"/>
    <property type="evidence" value="ECO:0007669"/>
    <property type="project" value="UniProtKB-UniRule"/>
</dbReference>
<keyword evidence="1 6" id="KW-0808">Transferase</keyword>
<reference evidence="7 8" key="1">
    <citation type="submission" date="2012-10" db="EMBL/GenBank/DDBJ databases">
        <authorList>
            <person name="Genoscope - CEA"/>
        </authorList>
    </citation>
    <scope>NUCLEOTIDE SEQUENCE [LARGE SCALE GENOMIC DNA]</scope>
    <source>
        <strain evidence="8">AM13 / DSM 14728</strain>
    </source>
</reference>